<evidence type="ECO:0000256" key="1">
    <source>
        <dbReference type="ARBA" id="ARBA00004629"/>
    </source>
</evidence>
<evidence type="ECO:0008006" key="13">
    <source>
        <dbReference type="Google" id="ProtNLM"/>
    </source>
</evidence>
<accession>A0A0F4ZDD7</accession>
<dbReference type="GO" id="GO:0051382">
    <property type="term" value="P:kinetochore assembly"/>
    <property type="evidence" value="ECO:0007669"/>
    <property type="project" value="TreeGrafter"/>
</dbReference>
<sequence>MAEASDAAADIEILTEHFGYPPVSLLDDIINAVNIVAESALVSIEQGLLRSPPSALGFRPPRKPKKSRSKALSADDAAAEAAAAAAAVEEAAKFEIDNGTHQLETLLCSSIDRTFDIFELYIMNNILCLRPGDRVWMRLRHYDGLDFSHTSDTAPSVASVSVLRRKLAASQRLTATLEAEKAQNDALLGLLRGLVARSRAAAAQRGEQRADGARAPGALGFLGDAAAALGAADGAAPLQTTTGFALSQMPALRGLSAALRGLAGKLQPVDGDGTPGRRTWRKGRVEYIEAATRKHLESVRGLELDAHGEVRDGEWQKAGRKIGMHEVKGLEEVVALVGGMVDGHRRGGREEERQAVEVEQREAERGERKETEEEEEKEYEERQETEEKPGAEDVMDQS</sequence>
<organism evidence="11 12">
    <name type="scientific">Thielaviopsis punctulata</name>
    <dbReference type="NCBI Taxonomy" id="72032"/>
    <lineage>
        <taxon>Eukaryota</taxon>
        <taxon>Fungi</taxon>
        <taxon>Dikarya</taxon>
        <taxon>Ascomycota</taxon>
        <taxon>Pezizomycotina</taxon>
        <taxon>Sordariomycetes</taxon>
        <taxon>Hypocreomycetidae</taxon>
        <taxon>Microascales</taxon>
        <taxon>Ceratocystidaceae</taxon>
        <taxon>Thielaviopsis</taxon>
    </lineage>
</organism>
<keyword evidence="8" id="KW-0131">Cell cycle</keyword>
<feature type="compositionally biased region" description="Basic and acidic residues" evidence="10">
    <location>
        <begin position="342"/>
        <end position="371"/>
    </location>
</feature>
<evidence type="ECO:0000256" key="7">
    <source>
        <dbReference type="ARBA" id="ARBA00023054"/>
    </source>
</evidence>
<evidence type="ECO:0000256" key="4">
    <source>
        <dbReference type="ARBA" id="ARBA00022618"/>
    </source>
</evidence>
<name>A0A0F4ZDD7_9PEZI</name>
<keyword evidence="4" id="KW-0132">Cell division</keyword>
<protein>
    <recommendedName>
        <fullName evidence="13">Mis12 domain-containing protein</fullName>
    </recommendedName>
</protein>
<evidence type="ECO:0000256" key="8">
    <source>
        <dbReference type="ARBA" id="ARBA00023306"/>
    </source>
</evidence>
<keyword evidence="3" id="KW-0158">Chromosome</keyword>
<dbReference type="PANTHER" id="PTHR14527:SF2">
    <property type="entry name" value="PROTEIN MIS12 HOMOLOG"/>
    <property type="match status" value="1"/>
</dbReference>
<dbReference type="GO" id="GO:0005634">
    <property type="term" value="C:nucleus"/>
    <property type="evidence" value="ECO:0007669"/>
    <property type="project" value="InterPro"/>
</dbReference>
<keyword evidence="5" id="KW-0498">Mitosis</keyword>
<keyword evidence="12" id="KW-1185">Reference proteome</keyword>
<evidence type="ECO:0000256" key="9">
    <source>
        <dbReference type="ARBA" id="ARBA00023328"/>
    </source>
</evidence>
<evidence type="ECO:0000313" key="12">
    <source>
        <dbReference type="Proteomes" id="UP000033483"/>
    </source>
</evidence>
<dbReference type="PANTHER" id="PTHR14527">
    <property type="entry name" value="PROTEIN MIS12 HOMOLOG"/>
    <property type="match status" value="1"/>
</dbReference>
<comment type="similarity">
    <text evidence="2">Belongs to the mis12 family.</text>
</comment>
<evidence type="ECO:0000256" key="6">
    <source>
        <dbReference type="ARBA" id="ARBA00022838"/>
    </source>
</evidence>
<evidence type="ECO:0000313" key="11">
    <source>
        <dbReference type="EMBL" id="KKA28141.1"/>
    </source>
</evidence>
<feature type="region of interest" description="Disordered" evidence="10">
    <location>
        <begin position="342"/>
        <end position="398"/>
    </location>
</feature>
<dbReference type="AlphaFoldDB" id="A0A0F4ZDD7"/>
<keyword evidence="6" id="KW-0995">Kinetochore</keyword>
<evidence type="ECO:0000256" key="10">
    <source>
        <dbReference type="SAM" id="MobiDB-lite"/>
    </source>
</evidence>
<keyword evidence="7" id="KW-0175">Coiled coil</keyword>
<dbReference type="EMBL" id="LAEV01001411">
    <property type="protein sequence ID" value="KKA28141.1"/>
    <property type="molecule type" value="Genomic_DNA"/>
</dbReference>
<dbReference type="GO" id="GO:0000070">
    <property type="term" value="P:mitotic sister chromatid segregation"/>
    <property type="evidence" value="ECO:0007669"/>
    <property type="project" value="TreeGrafter"/>
</dbReference>
<comment type="caution">
    <text evidence="11">The sequence shown here is derived from an EMBL/GenBank/DDBJ whole genome shotgun (WGS) entry which is preliminary data.</text>
</comment>
<dbReference type="Pfam" id="PF05859">
    <property type="entry name" value="Mis12"/>
    <property type="match status" value="1"/>
</dbReference>
<feature type="compositionally biased region" description="Basic and acidic residues" evidence="10">
    <location>
        <begin position="379"/>
        <end position="391"/>
    </location>
</feature>
<dbReference type="InterPro" id="IPR008685">
    <property type="entry name" value="Centromere_Mis12"/>
</dbReference>
<dbReference type="GO" id="GO:0051301">
    <property type="term" value="P:cell division"/>
    <property type="evidence" value="ECO:0007669"/>
    <property type="project" value="UniProtKB-KW"/>
</dbReference>
<evidence type="ECO:0000256" key="2">
    <source>
        <dbReference type="ARBA" id="ARBA00008643"/>
    </source>
</evidence>
<keyword evidence="9" id="KW-0137">Centromere</keyword>
<proteinExistence type="inferred from homology"/>
<reference evidence="11 12" key="1">
    <citation type="submission" date="2015-03" db="EMBL/GenBank/DDBJ databases">
        <authorList>
            <person name="Radwan O."/>
            <person name="Al-Naeli F.A."/>
            <person name="Rendon G.A."/>
            <person name="Fields C."/>
        </authorList>
    </citation>
    <scope>NUCLEOTIDE SEQUENCE [LARGE SCALE GENOMIC DNA]</scope>
    <source>
        <strain evidence="11">CR-DP1</strain>
    </source>
</reference>
<evidence type="ECO:0000256" key="3">
    <source>
        <dbReference type="ARBA" id="ARBA00022454"/>
    </source>
</evidence>
<gene>
    <name evidence="11" type="ORF">TD95_000985</name>
</gene>
<dbReference type="OrthoDB" id="1884855at2759"/>
<dbReference type="Proteomes" id="UP000033483">
    <property type="component" value="Unassembled WGS sequence"/>
</dbReference>
<comment type="subcellular location">
    <subcellularLocation>
        <location evidence="1">Chromosome</location>
        <location evidence="1">Centromere</location>
        <location evidence="1">Kinetochore</location>
    </subcellularLocation>
</comment>
<evidence type="ECO:0000256" key="5">
    <source>
        <dbReference type="ARBA" id="ARBA00022776"/>
    </source>
</evidence>
<dbReference type="GO" id="GO:0000444">
    <property type="term" value="C:MIS12/MIND type complex"/>
    <property type="evidence" value="ECO:0007669"/>
    <property type="project" value="TreeGrafter"/>
</dbReference>